<keyword evidence="1" id="KW-1133">Transmembrane helix</keyword>
<keyword evidence="1" id="KW-0812">Transmembrane</keyword>
<protein>
    <submittedName>
        <fullName evidence="2">Uncharacterized protein</fullName>
    </submittedName>
</protein>
<sequence>QQLFYCLTCCVTVFCLYHFRVNRKTDDLIMEDWVPNPRAKPFVPKSKYSSNHFVGITVRSLTGNRCIGKFFKAGLLTVLLITAVINLLYIFDISKRLVGR</sequence>
<gene>
    <name evidence="2" type="primary">ORF8751</name>
</gene>
<feature type="non-terminal residue" evidence="2">
    <location>
        <position position="100"/>
    </location>
</feature>
<reference evidence="2" key="1">
    <citation type="submission" date="2014-12" db="EMBL/GenBank/DDBJ databases">
        <title>Insight into the proteome of Arion vulgaris.</title>
        <authorList>
            <person name="Aradska J."/>
            <person name="Bulat T."/>
            <person name="Smidak R."/>
            <person name="Sarate P."/>
            <person name="Gangsoo J."/>
            <person name="Sialana F."/>
            <person name="Bilban M."/>
            <person name="Lubec G."/>
        </authorList>
    </citation>
    <scope>NUCLEOTIDE SEQUENCE</scope>
    <source>
        <tissue evidence="2">Skin</tissue>
    </source>
</reference>
<name>A0A0B6Y0B8_9EUPU</name>
<evidence type="ECO:0000313" key="2">
    <source>
        <dbReference type="EMBL" id="CEK49757.1"/>
    </source>
</evidence>
<dbReference type="AlphaFoldDB" id="A0A0B6Y0B8"/>
<feature type="transmembrane region" description="Helical" evidence="1">
    <location>
        <begin position="70"/>
        <end position="91"/>
    </location>
</feature>
<evidence type="ECO:0000256" key="1">
    <source>
        <dbReference type="SAM" id="Phobius"/>
    </source>
</evidence>
<organism evidence="2">
    <name type="scientific">Arion vulgaris</name>
    <dbReference type="NCBI Taxonomy" id="1028688"/>
    <lineage>
        <taxon>Eukaryota</taxon>
        <taxon>Metazoa</taxon>
        <taxon>Spiralia</taxon>
        <taxon>Lophotrochozoa</taxon>
        <taxon>Mollusca</taxon>
        <taxon>Gastropoda</taxon>
        <taxon>Heterobranchia</taxon>
        <taxon>Euthyneura</taxon>
        <taxon>Panpulmonata</taxon>
        <taxon>Eupulmonata</taxon>
        <taxon>Stylommatophora</taxon>
        <taxon>Helicina</taxon>
        <taxon>Arionoidea</taxon>
        <taxon>Arionidae</taxon>
        <taxon>Arion</taxon>
    </lineage>
</organism>
<dbReference type="EMBL" id="HACG01002892">
    <property type="protein sequence ID" value="CEK49757.1"/>
    <property type="molecule type" value="Transcribed_RNA"/>
</dbReference>
<keyword evidence="1" id="KW-0472">Membrane</keyword>
<accession>A0A0B6Y0B8</accession>
<proteinExistence type="predicted"/>
<feature type="non-terminal residue" evidence="2">
    <location>
        <position position="1"/>
    </location>
</feature>